<gene>
    <name evidence="1" type="ORF">PBAH0796_LOCUS31984</name>
</gene>
<sequence length="102" mass="10814">MPGSVQTLQATDGRKAQVISHVLQHPPQFSAQPLIPGMSNVSVGLDLNLNGHTDVIVTGPDLNHDGIPDVLQQTPAMVFPPRQASGSTGSHTEDVVGRMLRM</sequence>
<dbReference type="AlphaFoldDB" id="A0A7S0FY80"/>
<dbReference type="InterPro" id="IPR028994">
    <property type="entry name" value="Integrin_alpha_N"/>
</dbReference>
<dbReference type="SUPFAM" id="SSF69318">
    <property type="entry name" value="Integrin alpha N-terminal domain"/>
    <property type="match status" value="1"/>
</dbReference>
<proteinExistence type="predicted"/>
<dbReference type="EMBL" id="HBEG01052586">
    <property type="protein sequence ID" value="CAD8388296.1"/>
    <property type="molecule type" value="Transcribed_RNA"/>
</dbReference>
<reference evidence="1" key="1">
    <citation type="submission" date="2021-01" db="EMBL/GenBank/DDBJ databases">
        <authorList>
            <person name="Corre E."/>
            <person name="Pelletier E."/>
            <person name="Niang G."/>
            <person name="Scheremetjew M."/>
            <person name="Finn R."/>
            <person name="Kale V."/>
            <person name="Holt S."/>
            <person name="Cochrane G."/>
            <person name="Meng A."/>
            <person name="Brown T."/>
            <person name="Cohen L."/>
        </authorList>
    </citation>
    <scope>NUCLEOTIDE SEQUENCE</scope>
    <source>
        <strain evidence="1">Pbaha01</strain>
    </source>
</reference>
<organism evidence="1">
    <name type="scientific">Pyrodinium bahamense</name>
    <dbReference type="NCBI Taxonomy" id="73915"/>
    <lineage>
        <taxon>Eukaryota</taxon>
        <taxon>Sar</taxon>
        <taxon>Alveolata</taxon>
        <taxon>Dinophyceae</taxon>
        <taxon>Gonyaulacales</taxon>
        <taxon>Pyrocystaceae</taxon>
        <taxon>Pyrodinium</taxon>
    </lineage>
</organism>
<evidence type="ECO:0000313" key="1">
    <source>
        <dbReference type="EMBL" id="CAD8388296.1"/>
    </source>
</evidence>
<name>A0A7S0FY80_9DINO</name>
<protein>
    <submittedName>
        <fullName evidence="1">Uncharacterized protein</fullName>
    </submittedName>
</protein>
<accession>A0A7S0FY80</accession>